<dbReference type="EMBL" id="CCBN010000022">
    <property type="protein sequence ID" value="CDO57507.1"/>
    <property type="molecule type" value="Genomic_DNA"/>
</dbReference>
<dbReference type="GO" id="GO:0009966">
    <property type="term" value="P:regulation of signal transduction"/>
    <property type="evidence" value="ECO:0007669"/>
    <property type="project" value="InterPro"/>
</dbReference>
<dbReference type="GO" id="GO:0051721">
    <property type="term" value="F:protein phosphatase 2A binding"/>
    <property type="evidence" value="ECO:0007669"/>
    <property type="project" value="TreeGrafter"/>
</dbReference>
<reference evidence="3" key="2">
    <citation type="journal article" date="2020" name="Front. Microbiol.">
        <title>Phenotypic and Genetic Characterization of the Cheese Ripening Yeast Geotrichum candidum.</title>
        <authorList>
            <person name="Perkins V."/>
            <person name="Vignola S."/>
            <person name="Lessard M.H."/>
            <person name="Plante P.L."/>
            <person name="Corbeil J."/>
            <person name="Dugat-Bony E."/>
            <person name="Frenette M."/>
            <person name="Labrie S."/>
        </authorList>
    </citation>
    <scope>NUCLEOTIDE SEQUENCE</scope>
    <source>
        <strain evidence="3">LMA-70</strain>
    </source>
</reference>
<dbReference type="OrthoDB" id="10261753at2759"/>
<reference evidence="2 4" key="1">
    <citation type="submission" date="2014-03" db="EMBL/GenBank/DDBJ databases">
        <authorList>
            <person name="Casaregola S."/>
        </authorList>
    </citation>
    <scope>NUCLEOTIDE SEQUENCE [LARGE SCALE GENOMIC DNA]</scope>
    <source>
        <strain evidence="2 4">CLIB 918</strain>
    </source>
</reference>
<name>A0A0J9XIV0_GEOCN</name>
<dbReference type="GO" id="GO:0005829">
    <property type="term" value="C:cytosol"/>
    <property type="evidence" value="ECO:0007669"/>
    <property type="project" value="TreeGrafter"/>
</dbReference>
<dbReference type="Proteomes" id="UP000242525">
    <property type="component" value="Unassembled WGS sequence"/>
</dbReference>
<dbReference type="InterPro" id="IPR007304">
    <property type="entry name" value="TAP46-like"/>
</dbReference>
<dbReference type="AlphaFoldDB" id="A0A0J9XIV0"/>
<dbReference type="InterPro" id="IPR038511">
    <property type="entry name" value="TAP42/TAP46-like_sf"/>
</dbReference>
<dbReference type="GO" id="GO:0035303">
    <property type="term" value="P:regulation of dephosphorylation"/>
    <property type="evidence" value="ECO:0007669"/>
    <property type="project" value="TreeGrafter"/>
</dbReference>
<dbReference type="PANTHER" id="PTHR10933">
    <property type="entry name" value="IMMUNOGLOBULIN-BINDING PROTEIN 1"/>
    <property type="match status" value="1"/>
</dbReference>
<evidence type="ECO:0000256" key="1">
    <source>
        <dbReference type="SAM" id="MobiDB-lite"/>
    </source>
</evidence>
<protein>
    <submittedName>
        <fullName evidence="2">Similar to Saccharomyces cerevisiae YMR028W TAP42 Essential protein involved in the TOR signaling pathway</fullName>
    </submittedName>
</protein>
<feature type="compositionally biased region" description="Acidic residues" evidence="1">
    <location>
        <begin position="316"/>
        <end position="325"/>
    </location>
</feature>
<organism evidence="2 4">
    <name type="scientific">Geotrichum candidum</name>
    <name type="common">Oospora lactis</name>
    <name type="synonym">Dipodascus geotrichum</name>
    <dbReference type="NCBI Taxonomy" id="1173061"/>
    <lineage>
        <taxon>Eukaryota</taxon>
        <taxon>Fungi</taxon>
        <taxon>Dikarya</taxon>
        <taxon>Ascomycota</taxon>
        <taxon>Saccharomycotina</taxon>
        <taxon>Dipodascomycetes</taxon>
        <taxon>Dipodascales</taxon>
        <taxon>Dipodascaceae</taxon>
        <taxon>Geotrichum</taxon>
    </lineage>
</organism>
<dbReference type="STRING" id="1173061.A0A0J9XIV0"/>
<feature type="region of interest" description="Disordered" evidence="1">
    <location>
        <begin position="298"/>
        <end position="354"/>
    </location>
</feature>
<evidence type="ECO:0000313" key="2">
    <source>
        <dbReference type="EMBL" id="CDO57507.1"/>
    </source>
</evidence>
<dbReference type="EMBL" id="QQZK01000076">
    <property type="protein sequence ID" value="KAF5098273.1"/>
    <property type="molecule type" value="Genomic_DNA"/>
</dbReference>
<dbReference type="PANTHER" id="PTHR10933:SF9">
    <property type="entry name" value="IMMUNOGLOBULIN-BINDING PROTEIN 1"/>
    <property type="match status" value="1"/>
</dbReference>
<dbReference type="Gene3D" id="1.25.40.540">
    <property type="entry name" value="TAP42-like family"/>
    <property type="match status" value="1"/>
</dbReference>
<dbReference type="Proteomes" id="UP000750522">
    <property type="component" value="Unassembled WGS sequence"/>
</dbReference>
<keyword evidence="4" id="KW-1185">Reference proteome</keyword>
<reference evidence="3" key="3">
    <citation type="submission" date="2020-01" db="EMBL/GenBank/DDBJ databases">
        <authorList>
            <person name="Perkins V."/>
            <person name="Lessard M.-H."/>
            <person name="Dugat-Bony E."/>
            <person name="Frenette M."/>
            <person name="Labrie S."/>
        </authorList>
    </citation>
    <scope>NUCLEOTIDE SEQUENCE</scope>
    <source>
        <strain evidence="3">LMA-70</strain>
    </source>
</reference>
<dbReference type="Pfam" id="PF04177">
    <property type="entry name" value="TAP42"/>
    <property type="match status" value="1"/>
</dbReference>
<accession>A0A0J9XIV0</accession>
<evidence type="ECO:0000313" key="3">
    <source>
        <dbReference type="EMBL" id="KAF5098273.1"/>
    </source>
</evidence>
<gene>
    <name evidence="2" type="ORF">BN980_GECA22s00967g</name>
    <name evidence="3" type="ORF">DV451_003476</name>
</gene>
<sequence length="354" mass="40116">MSNGRTLREEFEHAHSLLGALKSSPNRPDSPEYQLLVAETLKSFNQCKDFVYKLSLFSDNESREDISTSDIKYLSIEYYMAKTTERSQRLSRLDTIKLAIDYYFKFLKNLRNYGLLEEVLPKRIQETLSTGKITLGDVKSTNPATTRAEKIERFKKAKELQAKIKALESSTDEEALRDAEFARLESFAVEAVSSLDMLNTELEMVARFPPPGSITVDKHSAEALKDDRVGPREFEKGYTDKVEARLTNKNLPILSKDGKVNRPFTIVSTKRDQIQRNVMGTGQHLPTMSVEEYLDEEMKRGGIIQGGGPSSKKDDSSDDEDDEDKADQKTYKARQWDEFVEANPKGSGNTINRG</sequence>
<evidence type="ECO:0000313" key="4">
    <source>
        <dbReference type="Proteomes" id="UP000242525"/>
    </source>
</evidence>
<proteinExistence type="predicted"/>
<feature type="compositionally biased region" description="Basic and acidic residues" evidence="1">
    <location>
        <begin position="326"/>
        <end position="337"/>
    </location>
</feature>
<comment type="caution">
    <text evidence="2">The sequence shown here is derived from an EMBL/GenBank/DDBJ whole genome shotgun (WGS) entry which is preliminary data.</text>
</comment>